<feature type="compositionally biased region" description="Basic residues" evidence="1">
    <location>
        <begin position="92"/>
        <end position="115"/>
    </location>
</feature>
<protein>
    <submittedName>
        <fullName evidence="2">Uncharacterized protein</fullName>
    </submittedName>
</protein>
<evidence type="ECO:0000313" key="3">
    <source>
        <dbReference type="Proteomes" id="UP000729402"/>
    </source>
</evidence>
<name>A0A8J5RY93_ZIZPA</name>
<evidence type="ECO:0000256" key="1">
    <source>
        <dbReference type="SAM" id="MobiDB-lite"/>
    </source>
</evidence>
<feature type="compositionally biased region" description="Pro residues" evidence="1">
    <location>
        <begin position="55"/>
        <end position="79"/>
    </location>
</feature>
<comment type="caution">
    <text evidence="2">The sequence shown here is derived from an EMBL/GenBank/DDBJ whole genome shotgun (WGS) entry which is preliminary data.</text>
</comment>
<dbReference type="AlphaFoldDB" id="A0A8J5RY93"/>
<keyword evidence="3" id="KW-1185">Reference proteome</keyword>
<reference evidence="2" key="2">
    <citation type="submission" date="2021-02" db="EMBL/GenBank/DDBJ databases">
        <authorList>
            <person name="Kimball J.A."/>
            <person name="Haas M.W."/>
            <person name="Macchietto M."/>
            <person name="Kono T."/>
            <person name="Duquette J."/>
            <person name="Shao M."/>
        </authorList>
    </citation>
    <scope>NUCLEOTIDE SEQUENCE</scope>
    <source>
        <tissue evidence="2">Fresh leaf tissue</tissue>
    </source>
</reference>
<dbReference type="Proteomes" id="UP000729402">
    <property type="component" value="Unassembled WGS sequence"/>
</dbReference>
<accession>A0A8J5RY93</accession>
<sequence length="251" mass="26112">MLHGYAIRVRRYGYDDTAIRECGLWEVSVHRGPSPLPWPVSTPLPFGLVSGRPPPWLDPTVPRPNPAPPSSGSPPPPSGSPSALRPGCRRWAGPRHGRIRHHQGQIQRPRRRRDRILRSRSQLWCPTVRLPSATAGLPSPFGLDASLDITAAARPSLAAAAGSASLAASPSLAAPAEPPSLAAATSLDAAATARPSLDAAATRPSLATATRSPSLAAAVGHPSLAAGAALPCRLLAARAPSSLATDFMSWP</sequence>
<reference evidence="2" key="1">
    <citation type="journal article" date="2021" name="bioRxiv">
        <title>Whole Genome Assembly and Annotation of Northern Wild Rice, Zizania palustris L., Supports a Whole Genome Duplication in the Zizania Genus.</title>
        <authorList>
            <person name="Haas M."/>
            <person name="Kono T."/>
            <person name="Macchietto M."/>
            <person name="Millas R."/>
            <person name="McGilp L."/>
            <person name="Shao M."/>
            <person name="Duquette J."/>
            <person name="Hirsch C.N."/>
            <person name="Kimball J."/>
        </authorList>
    </citation>
    <scope>NUCLEOTIDE SEQUENCE</scope>
    <source>
        <tissue evidence="2">Fresh leaf tissue</tissue>
    </source>
</reference>
<organism evidence="2 3">
    <name type="scientific">Zizania palustris</name>
    <name type="common">Northern wild rice</name>
    <dbReference type="NCBI Taxonomy" id="103762"/>
    <lineage>
        <taxon>Eukaryota</taxon>
        <taxon>Viridiplantae</taxon>
        <taxon>Streptophyta</taxon>
        <taxon>Embryophyta</taxon>
        <taxon>Tracheophyta</taxon>
        <taxon>Spermatophyta</taxon>
        <taxon>Magnoliopsida</taxon>
        <taxon>Liliopsida</taxon>
        <taxon>Poales</taxon>
        <taxon>Poaceae</taxon>
        <taxon>BOP clade</taxon>
        <taxon>Oryzoideae</taxon>
        <taxon>Oryzeae</taxon>
        <taxon>Zizaniinae</taxon>
        <taxon>Zizania</taxon>
    </lineage>
</organism>
<evidence type="ECO:0000313" key="2">
    <source>
        <dbReference type="EMBL" id="KAG8048459.1"/>
    </source>
</evidence>
<proteinExistence type="predicted"/>
<feature type="region of interest" description="Disordered" evidence="1">
    <location>
        <begin position="55"/>
        <end position="115"/>
    </location>
</feature>
<dbReference type="EMBL" id="JAAALK010000289">
    <property type="protein sequence ID" value="KAG8048459.1"/>
    <property type="molecule type" value="Genomic_DNA"/>
</dbReference>
<gene>
    <name evidence="2" type="ORF">GUJ93_ZPchr0009g1929</name>
</gene>